<dbReference type="SUPFAM" id="SSF54909">
    <property type="entry name" value="Dimeric alpha+beta barrel"/>
    <property type="match status" value="2"/>
</dbReference>
<organism evidence="1 2">
    <name type="scientific">Mycobacterium shinjukuense</name>
    <dbReference type="NCBI Taxonomy" id="398694"/>
    <lineage>
        <taxon>Bacteria</taxon>
        <taxon>Bacillati</taxon>
        <taxon>Actinomycetota</taxon>
        <taxon>Actinomycetes</taxon>
        <taxon>Mycobacteriales</taxon>
        <taxon>Mycobacteriaceae</taxon>
        <taxon>Mycobacterium</taxon>
    </lineage>
</organism>
<reference evidence="1 2" key="1">
    <citation type="journal article" date="2019" name="Emerg. Microbes Infect.">
        <title>Comprehensive subspecies identification of 175 nontuberculous mycobacteria species based on 7547 genomic profiles.</title>
        <authorList>
            <person name="Matsumoto Y."/>
            <person name="Kinjo T."/>
            <person name="Motooka D."/>
            <person name="Nabeya D."/>
            <person name="Jung N."/>
            <person name="Uechi K."/>
            <person name="Horii T."/>
            <person name="Iida T."/>
            <person name="Fujita J."/>
            <person name="Nakamura S."/>
        </authorList>
    </citation>
    <scope>NUCLEOTIDE SEQUENCE [LARGE SCALE GENOMIC DNA]</scope>
    <source>
        <strain evidence="1 2">JCM 14233</strain>
    </source>
</reference>
<sequence>MYARASTFRAQPSSIDAGIAHIRDAVMPALERLDGYTGVSLLVDRSSGRCIATSAWQSEEAMRSSAESVRPVRDRAAEIFGGSVAVEEWEIAVLHRDHRSSEGARVRATWVKVAPDQIDRGIDFYRTTILPALEELDGFCSASLLIDRASGRGVAAATFDSADAMERNRDRLDQIRATGSQEVAAEVLDECDFELAIAHLRVPEMA</sequence>
<proteinExistence type="predicted"/>
<dbReference type="Proteomes" id="UP000467236">
    <property type="component" value="Chromosome"/>
</dbReference>
<protein>
    <submittedName>
        <fullName evidence="1">Uncharacterized protein</fullName>
    </submittedName>
</protein>
<accession>A0A7I7MS98</accession>
<evidence type="ECO:0000313" key="2">
    <source>
        <dbReference type="Proteomes" id="UP000467236"/>
    </source>
</evidence>
<evidence type="ECO:0000313" key="1">
    <source>
        <dbReference type="EMBL" id="BBX74453.1"/>
    </source>
</evidence>
<name>A0A7I7MS98_9MYCO</name>
<dbReference type="AlphaFoldDB" id="A0A7I7MS98"/>
<dbReference type="KEGG" id="mshj:MSHI_23590"/>
<dbReference type="OrthoDB" id="5182530at2"/>
<dbReference type="RefSeq" id="WP_083048870.1">
    <property type="nucleotide sequence ID" value="NZ_AP022575.1"/>
</dbReference>
<dbReference type="EMBL" id="AP022575">
    <property type="protein sequence ID" value="BBX74453.1"/>
    <property type="molecule type" value="Genomic_DNA"/>
</dbReference>
<gene>
    <name evidence="1" type="ORF">MSHI_23590</name>
</gene>
<dbReference type="InterPro" id="IPR011008">
    <property type="entry name" value="Dimeric_a/b-barrel"/>
</dbReference>
<keyword evidence="2" id="KW-1185">Reference proteome</keyword>